<reference evidence="2 3" key="1">
    <citation type="journal article" date="2021" name="Nat. Commun.">
        <title>Incipient diploidization of the medicinal plant Perilla within 10,000 years.</title>
        <authorList>
            <person name="Zhang Y."/>
            <person name="Shen Q."/>
            <person name="Leng L."/>
            <person name="Zhang D."/>
            <person name="Chen S."/>
            <person name="Shi Y."/>
            <person name="Ning Z."/>
            <person name="Chen S."/>
        </authorList>
    </citation>
    <scope>NUCLEOTIDE SEQUENCE [LARGE SCALE GENOMIC DNA]</scope>
    <source>
        <strain evidence="3">cv. PC099</strain>
    </source>
</reference>
<evidence type="ECO:0000313" key="3">
    <source>
        <dbReference type="Proteomes" id="UP001190926"/>
    </source>
</evidence>
<gene>
    <name evidence="2" type="ORF">C2S53_016570</name>
</gene>
<organism evidence="2 3">
    <name type="scientific">Perilla frutescens var. hirtella</name>
    <name type="common">Perilla citriodora</name>
    <name type="synonym">Perilla setoyensis</name>
    <dbReference type="NCBI Taxonomy" id="608512"/>
    <lineage>
        <taxon>Eukaryota</taxon>
        <taxon>Viridiplantae</taxon>
        <taxon>Streptophyta</taxon>
        <taxon>Embryophyta</taxon>
        <taxon>Tracheophyta</taxon>
        <taxon>Spermatophyta</taxon>
        <taxon>Magnoliopsida</taxon>
        <taxon>eudicotyledons</taxon>
        <taxon>Gunneridae</taxon>
        <taxon>Pentapetalae</taxon>
        <taxon>asterids</taxon>
        <taxon>lamiids</taxon>
        <taxon>Lamiales</taxon>
        <taxon>Lamiaceae</taxon>
        <taxon>Nepetoideae</taxon>
        <taxon>Elsholtzieae</taxon>
        <taxon>Perilla</taxon>
    </lineage>
</organism>
<accession>A0AAD4IYX3</accession>
<feature type="domain" description="Ty3 transposon capsid-like protein" evidence="1">
    <location>
        <begin position="1"/>
        <end position="122"/>
    </location>
</feature>
<comment type="caution">
    <text evidence="2">The sequence shown here is derived from an EMBL/GenBank/DDBJ whole genome shotgun (WGS) entry which is preliminary data.</text>
</comment>
<dbReference type="InterPro" id="IPR045358">
    <property type="entry name" value="Ty3_capsid"/>
</dbReference>
<protein>
    <recommendedName>
        <fullName evidence="1">Ty3 transposon capsid-like protein domain-containing protein</fullName>
    </recommendedName>
</protein>
<sequence>MNDAEKIATAAMYMDRKVDLWFLEYVEGMEGVPWEEFGKLVLGRFSNKDGVNLVAQFNKLKQKSDVMDYTLQFEELKAFMVSENRQLKESYFVQSYISGLKEEIARMVEMFNLSLLNQTIQLPRKQ</sequence>
<keyword evidence="3" id="KW-1185">Reference proteome</keyword>
<dbReference type="Pfam" id="PF19259">
    <property type="entry name" value="Ty3_capsid"/>
    <property type="match status" value="1"/>
</dbReference>
<dbReference type="Proteomes" id="UP001190926">
    <property type="component" value="Unassembled WGS sequence"/>
</dbReference>
<evidence type="ECO:0000313" key="2">
    <source>
        <dbReference type="EMBL" id="KAH6823966.1"/>
    </source>
</evidence>
<proteinExistence type="predicted"/>
<name>A0AAD4IYX3_PERFH</name>
<dbReference type="EMBL" id="SDAM02000556">
    <property type="protein sequence ID" value="KAH6823966.1"/>
    <property type="molecule type" value="Genomic_DNA"/>
</dbReference>
<dbReference type="AlphaFoldDB" id="A0AAD4IYX3"/>
<evidence type="ECO:0000259" key="1">
    <source>
        <dbReference type="Pfam" id="PF19259"/>
    </source>
</evidence>